<evidence type="ECO:0000313" key="1">
    <source>
        <dbReference type="EMBL" id="SOC26979.1"/>
    </source>
</evidence>
<sequence length="215" mass="24165">MTEITAPEDGVLDVNGKRYMTDTKGSLVPLDLVKPTDKLQDELVRKVMGYARDLSAQISRFRGHTFEDIGSLDALLAQEYGATLGGRKGNKTLLSFDGTMKIEVKVADFIDFGPELQIAKALIDECLNEWSAESRPEIRAIVTRAFNTDKAGCINKTEIFMLLRLDIADERWRRAMDAIREAMRVIGSKTYLRFYERASVDAPWQPVTIDLARAS</sequence>
<keyword evidence="2" id="KW-1185">Reference proteome</keyword>
<organism evidence="1 2">
    <name type="scientific">Stappia indica</name>
    <dbReference type="NCBI Taxonomy" id="538381"/>
    <lineage>
        <taxon>Bacteria</taxon>
        <taxon>Pseudomonadati</taxon>
        <taxon>Pseudomonadota</taxon>
        <taxon>Alphaproteobacteria</taxon>
        <taxon>Hyphomicrobiales</taxon>
        <taxon>Stappiaceae</taxon>
        <taxon>Stappia</taxon>
    </lineage>
</organism>
<reference evidence="1 2" key="1">
    <citation type="submission" date="2017-08" db="EMBL/GenBank/DDBJ databases">
        <authorList>
            <person name="de Groot N.N."/>
        </authorList>
    </citation>
    <scope>NUCLEOTIDE SEQUENCE [LARGE SCALE GENOMIC DNA]</scope>
    <source>
        <strain evidence="1 2">USBA 352</strain>
    </source>
</reference>
<dbReference type="AlphaFoldDB" id="A0A285TTA5"/>
<evidence type="ECO:0008006" key="3">
    <source>
        <dbReference type="Google" id="ProtNLM"/>
    </source>
</evidence>
<name>A0A285TTA5_9HYPH</name>
<dbReference type="RefSeq" id="WP_097176633.1">
    <property type="nucleotide sequence ID" value="NZ_OBML01000017.1"/>
</dbReference>
<gene>
    <name evidence="1" type="ORF">SAMN05421512_11734</name>
</gene>
<accession>A0A285TTA5</accession>
<protein>
    <recommendedName>
        <fullName evidence="3">Sulfate transporter</fullName>
    </recommendedName>
</protein>
<dbReference type="Pfam" id="PF11363">
    <property type="entry name" value="DUF3164"/>
    <property type="match status" value="1"/>
</dbReference>
<proteinExistence type="predicted"/>
<dbReference type="EMBL" id="OBML01000017">
    <property type="protein sequence ID" value="SOC26979.1"/>
    <property type="molecule type" value="Genomic_DNA"/>
</dbReference>
<dbReference type="InterPro" id="IPR021505">
    <property type="entry name" value="Phage_B3_Orf6"/>
</dbReference>
<dbReference type="OrthoDB" id="7554786at2"/>
<evidence type="ECO:0000313" key="2">
    <source>
        <dbReference type="Proteomes" id="UP000219331"/>
    </source>
</evidence>
<dbReference type="Proteomes" id="UP000219331">
    <property type="component" value="Unassembled WGS sequence"/>
</dbReference>